<evidence type="ECO:0000313" key="13">
    <source>
        <dbReference type="Proteomes" id="UP000002012"/>
    </source>
</evidence>
<dbReference type="Gene3D" id="3.40.50.300">
    <property type="entry name" value="P-loop containing nucleotide triphosphate hydrolases"/>
    <property type="match status" value="2"/>
</dbReference>
<evidence type="ECO:0000256" key="9">
    <source>
        <dbReference type="ARBA" id="ARBA00023125"/>
    </source>
</evidence>
<dbReference type="GO" id="GO:0003677">
    <property type="term" value="F:DNA binding"/>
    <property type="evidence" value="ECO:0007669"/>
    <property type="project" value="UniProtKB-KW"/>
</dbReference>
<dbReference type="PANTHER" id="PTHR30195">
    <property type="entry name" value="TYPE I SITE-SPECIFIC DEOXYRIBONUCLEASE PROTEIN SUBUNIT M AND R"/>
    <property type="match status" value="1"/>
</dbReference>
<dbReference type="InterPro" id="IPR021810">
    <property type="entry name" value="T1RH-like_C"/>
</dbReference>
<organism evidence="12 13">
    <name type="scientific">Denitrovibrio acetiphilus (strain DSM 12809 / NBRC 114555 / N2460)</name>
    <dbReference type="NCBI Taxonomy" id="522772"/>
    <lineage>
        <taxon>Bacteria</taxon>
        <taxon>Pseudomonadati</taxon>
        <taxon>Deferribacterota</taxon>
        <taxon>Deferribacteres</taxon>
        <taxon>Deferribacterales</taxon>
        <taxon>Geovibrionaceae</taxon>
        <taxon>Denitrovibrio</taxon>
    </lineage>
</organism>
<dbReference type="RefSeq" id="WP_013011819.1">
    <property type="nucleotide sequence ID" value="NC_013943.1"/>
</dbReference>
<evidence type="ECO:0000256" key="6">
    <source>
        <dbReference type="ARBA" id="ARBA00022759"/>
    </source>
</evidence>
<protein>
    <recommendedName>
        <fullName evidence="10">Type I restriction enzyme endonuclease subunit</fullName>
        <shortName evidence="10">R protein</shortName>
        <ecNumber evidence="10">3.1.21.3</ecNumber>
    </recommendedName>
</protein>
<dbReference type="CDD" id="cd22332">
    <property type="entry name" value="HsdR_N"/>
    <property type="match status" value="1"/>
</dbReference>
<dbReference type="Pfam" id="PF11867">
    <property type="entry name" value="T1RH-like_C"/>
    <property type="match status" value="1"/>
</dbReference>
<evidence type="ECO:0000313" key="12">
    <source>
        <dbReference type="EMBL" id="ADD69319.1"/>
    </source>
</evidence>
<dbReference type="REBASE" id="24844">
    <property type="entry name" value="DacMORF2555P"/>
</dbReference>
<keyword evidence="4 10" id="KW-0547">Nucleotide-binding</keyword>
<proteinExistence type="inferred from homology"/>
<dbReference type="KEGG" id="dap:Dacet_2560"/>
<evidence type="ECO:0000256" key="2">
    <source>
        <dbReference type="ARBA" id="ARBA00008598"/>
    </source>
</evidence>
<dbReference type="Pfam" id="PF04313">
    <property type="entry name" value="HSDR_N"/>
    <property type="match status" value="1"/>
</dbReference>
<dbReference type="NCBIfam" id="TIGR00348">
    <property type="entry name" value="hsdR"/>
    <property type="match status" value="1"/>
</dbReference>
<dbReference type="STRING" id="522772.Dacet_2560"/>
<evidence type="ECO:0000259" key="11">
    <source>
        <dbReference type="PROSITE" id="PS51192"/>
    </source>
</evidence>
<comment type="function">
    <text evidence="10">Subunit R is required for both nuclease and ATPase activities, but not for modification.</text>
</comment>
<dbReference type="GO" id="GO:0009307">
    <property type="term" value="P:DNA restriction-modification system"/>
    <property type="evidence" value="ECO:0007669"/>
    <property type="project" value="UniProtKB-KW"/>
</dbReference>
<dbReference type="EC" id="3.1.21.3" evidence="10"/>
<evidence type="ECO:0000256" key="10">
    <source>
        <dbReference type="RuleBase" id="RU364115"/>
    </source>
</evidence>
<dbReference type="OrthoDB" id="9758243at2"/>
<keyword evidence="7 10" id="KW-0378">Hydrolase</keyword>
<name>D4H4J0_DENA2</name>
<comment type="catalytic activity">
    <reaction evidence="1 10">
        <text>Endonucleolytic cleavage of DNA to give random double-stranded fragments with terminal 5'-phosphates, ATP is simultaneously hydrolyzed.</text>
        <dbReference type="EC" id="3.1.21.3"/>
    </reaction>
</comment>
<keyword evidence="6" id="KW-0255">Endonuclease</keyword>
<dbReference type="AlphaFoldDB" id="D4H4J0"/>
<dbReference type="Proteomes" id="UP000002012">
    <property type="component" value="Chromosome"/>
</dbReference>
<dbReference type="InParanoid" id="D4H4J0"/>
<accession>D4H4J0</accession>
<dbReference type="InterPro" id="IPR027417">
    <property type="entry name" value="P-loop_NTPase"/>
</dbReference>
<dbReference type="InterPro" id="IPR014001">
    <property type="entry name" value="Helicase_ATP-bd"/>
</dbReference>
<dbReference type="SMART" id="SM00487">
    <property type="entry name" value="DEXDc"/>
    <property type="match status" value="1"/>
</dbReference>
<keyword evidence="3" id="KW-0540">Nuclease</keyword>
<dbReference type="PaxDb" id="522772-Dacet_2560"/>
<dbReference type="Gene3D" id="3.90.1570.50">
    <property type="match status" value="1"/>
</dbReference>
<evidence type="ECO:0000256" key="7">
    <source>
        <dbReference type="ARBA" id="ARBA00022801"/>
    </source>
</evidence>
<evidence type="ECO:0000256" key="4">
    <source>
        <dbReference type="ARBA" id="ARBA00022741"/>
    </source>
</evidence>
<reference evidence="12 13" key="1">
    <citation type="journal article" date="2010" name="Stand. Genomic Sci.">
        <title>Complete genome sequence of Denitrovibrio acetiphilus type strain (N2460).</title>
        <authorList>
            <person name="Kiss H."/>
            <person name="Lang E."/>
            <person name="Lapidus A."/>
            <person name="Copeland A."/>
            <person name="Nolan M."/>
            <person name="Glavina Del Rio T."/>
            <person name="Chen F."/>
            <person name="Lucas S."/>
            <person name="Tice H."/>
            <person name="Cheng J.F."/>
            <person name="Han C."/>
            <person name="Goodwin L."/>
            <person name="Pitluck S."/>
            <person name="Liolios K."/>
            <person name="Pati A."/>
            <person name="Ivanova N."/>
            <person name="Mavromatis K."/>
            <person name="Chen A."/>
            <person name="Palaniappan K."/>
            <person name="Land M."/>
            <person name="Hauser L."/>
            <person name="Chang Y.J."/>
            <person name="Jeffries C.D."/>
            <person name="Detter J.C."/>
            <person name="Brettin T."/>
            <person name="Spring S."/>
            <person name="Rohde M."/>
            <person name="Goker M."/>
            <person name="Woyke T."/>
            <person name="Bristow J."/>
            <person name="Eisen J.A."/>
            <person name="Markowitz V."/>
            <person name="Hugenholtz P."/>
            <person name="Kyrpides N.C."/>
            <person name="Klenk H.P."/>
        </authorList>
    </citation>
    <scope>NUCLEOTIDE SEQUENCE [LARGE SCALE GENOMIC DNA]</scope>
    <source>
        <strain evidence="13">DSM 12809 / NBRC 114555 / N2460</strain>
    </source>
</reference>
<dbReference type="InterPro" id="IPR007409">
    <property type="entry name" value="Restrct_endonuc_type1_HsdR_N"/>
</dbReference>
<dbReference type="CDD" id="cd18800">
    <property type="entry name" value="SF2_C_EcoR124I-like"/>
    <property type="match status" value="1"/>
</dbReference>
<dbReference type="PROSITE" id="PS51192">
    <property type="entry name" value="HELICASE_ATP_BIND_1"/>
    <property type="match status" value="1"/>
</dbReference>
<dbReference type="Pfam" id="PF22679">
    <property type="entry name" value="T1R_D3-like"/>
    <property type="match status" value="1"/>
</dbReference>
<sequence>MTKLIEDTLEYVLIDLFKELGYDYAFAPDFTMVDDDGGDYERISTDEVILTKRLKRKLMEINPEVGEEQIDEAIKKLSNPESVKLIDNNRAFHKYVTDGISIPYHEDGETKTAIINLFDFKDISNNDWLVANQFTVTEAKEKRRPDVIVFVNGLPLAVIELKNPSDEKATMFDAFTQLQNYKNFIPNLFNYNEILIASDGYSATAGSLTADWERFMPWKTVNGEKDPKGMIQLEVLIRGMFDKERFLDIIRNFIVFEVSDDKIIKKMAGYHQYHAVNKALSRTVEATSEKGDKRIGVVWHTQGSGKSLSMVFYSGKVVQKLELSNPTLVVLTDRNDLDEQLFGNFSLCSDLLRQKPVQATSRAHLRELLNVASGGIVFTTIQKFFPKEDEDSHPELSPRRNIIVMADEAHRSQYDFIDGFARHMRDALPGAAFIGFTGTPIETSDKVTTSVFGSYIDIYDMEDAVNDGATVRIYYEARLAKIDFDEVEKPKVDPEFEQVTEDQEKFEKQKLQAKWTALEALVGATSRLELVAKDIVEHFEDRLSAMDGKAMVVCMSRRICVELYNEIAKLRPDWHDEDDKQGFIKIIMSGSASDKEEWQPHIRTKQQREELANRFKKPDTDFKLVIVRDMWLTGFDAPCMHTMYVDKPMGGHNLMQAIARVNRVFKDKPGGLVVDYIGIADDLKNAMRNYTASGGKGKSHHDKDEAAAYMMEKFEQVIDLMHDFDYEAILHSKEKERLDGIYEAMEYVLSIDRKMDFIKMVTELSRAFALAVPAPQTVEVRDYLALFQEIKAAIIKNTITPEKKSPDELNTALKQLVSKAVTANGVVDVFGAAGLDKPEISILSDEFLAEVKEYPYKNLAVEMLAKLLADEIKIKLKRNVVKSRSFIERLEESMKNYQNRSIEAAMVIQHLIDLAKEMRKEAERGNDLGLSDDEIAFYDALLTENAAFGERLLKEMGDELKVVAVELVQAVKKNVTIDWTKRDAVKAKLRVIVKRILRKYGYPPEASDKATQTVLEQAAALCEEWAEC</sequence>
<gene>
    <name evidence="12" type="ordered locus">Dacet_2560</name>
</gene>
<keyword evidence="13" id="KW-1185">Reference proteome</keyword>
<evidence type="ECO:0000256" key="5">
    <source>
        <dbReference type="ARBA" id="ARBA00022747"/>
    </source>
</evidence>
<keyword evidence="9 10" id="KW-0238">DNA-binding</keyword>
<evidence type="ECO:0000256" key="8">
    <source>
        <dbReference type="ARBA" id="ARBA00022840"/>
    </source>
</evidence>
<dbReference type="CDD" id="cd18030">
    <property type="entry name" value="DEXHc_RE_I_HsdR"/>
    <property type="match status" value="1"/>
</dbReference>
<dbReference type="eggNOG" id="COG0610">
    <property type="taxonomic scope" value="Bacteria"/>
</dbReference>
<dbReference type="InterPro" id="IPR055180">
    <property type="entry name" value="HsdR_RecA-like_helicase_dom_2"/>
</dbReference>
<dbReference type="GO" id="GO:0005524">
    <property type="term" value="F:ATP binding"/>
    <property type="evidence" value="ECO:0007669"/>
    <property type="project" value="UniProtKB-KW"/>
</dbReference>
<evidence type="ECO:0000256" key="1">
    <source>
        <dbReference type="ARBA" id="ARBA00000851"/>
    </source>
</evidence>
<dbReference type="PANTHER" id="PTHR30195:SF15">
    <property type="entry name" value="TYPE I RESTRICTION ENZYME HINDI ENDONUCLEASE SUBUNIT"/>
    <property type="match status" value="1"/>
</dbReference>
<feature type="domain" description="Helicase ATP-binding" evidence="11">
    <location>
        <begin position="287"/>
        <end position="458"/>
    </location>
</feature>
<keyword evidence="5 10" id="KW-0680">Restriction system</keyword>
<dbReference type="InterPro" id="IPR051268">
    <property type="entry name" value="Type-I_R_enzyme_R_subunit"/>
</dbReference>
<comment type="subunit">
    <text evidence="10">The type I restriction/modification system is composed of three polypeptides R, M and S.</text>
</comment>
<keyword evidence="8 10" id="KW-0067">ATP-binding</keyword>
<dbReference type="SUPFAM" id="SSF52540">
    <property type="entry name" value="P-loop containing nucleoside triphosphate hydrolases"/>
    <property type="match status" value="2"/>
</dbReference>
<dbReference type="Pfam" id="PF18766">
    <property type="entry name" value="SWI2_SNF2"/>
    <property type="match status" value="1"/>
</dbReference>
<dbReference type="InterPro" id="IPR040980">
    <property type="entry name" value="SWI2_SNF2"/>
</dbReference>
<dbReference type="HOGENOM" id="CLU_005762_1_0_0"/>
<dbReference type="EMBL" id="CP001968">
    <property type="protein sequence ID" value="ADD69319.1"/>
    <property type="molecule type" value="Genomic_DNA"/>
</dbReference>
<dbReference type="InterPro" id="IPR004473">
    <property type="entry name" value="Restrct_endonuc_typeI_HsdR"/>
</dbReference>
<dbReference type="GO" id="GO:0009035">
    <property type="term" value="F:type I site-specific deoxyribonuclease activity"/>
    <property type="evidence" value="ECO:0007669"/>
    <property type="project" value="UniProtKB-EC"/>
</dbReference>
<evidence type="ECO:0000256" key="3">
    <source>
        <dbReference type="ARBA" id="ARBA00022722"/>
    </source>
</evidence>
<comment type="similarity">
    <text evidence="2 10">Belongs to the HsdR family.</text>
</comment>